<keyword evidence="2" id="KW-1185">Reference proteome</keyword>
<dbReference type="Pfam" id="PF13456">
    <property type="entry name" value="RVT_3"/>
    <property type="match status" value="1"/>
</dbReference>
<dbReference type="eggNOG" id="ENOG502SY22">
    <property type="taxonomic scope" value="Eukaryota"/>
</dbReference>
<dbReference type="PROSITE" id="PS50879">
    <property type="entry name" value="RNASE_H_1"/>
    <property type="match status" value="1"/>
</dbReference>
<dbReference type="InterPro" id="IPR002156">
    <property type="entry name" value="RNaseH_domain"/>
</dbReference>
<dbReference type="Proteomes" id="UP000189703">
    <property type="component" value="Unplaced"/>
</dbReference>
<dbReference type="PANTHER" id="PTHR47723:SF19">
    <property type="entry name" value="POLYNUCLEOTIDYL TRANSFERASE, RIBONUCLEASE H-LIKE SUPERFAMILY PROTEIN"/>
    <property type="match status" value="1"/>
</dbReference>
<sequence>MPELLSLFEYSWVFPENVVDCLRQWSGRGLSKRGKILWQSAAHAIFWSIWEERINRVFNNRTKNFEELISLICYICFLWASSSSHFRGVLFDDLQRNAVNFLHSKQIQFNTTCNFRSDVEGETTLYFDGSAFGNPGTAGIGGVIRNRNGISWAFSGLIGIASSTKAEVLAALTGIRIAKDMGLRSLTIKGDSANTINWLSSPDSGPWALAHYLAEARDILASLSGQVVWIPR</sequence>
<dbReference type="InParanoid" id="A0A1U8AHK1"/>
<gene>
    <name evidence="3" type="primary">LOC104604082</name>
</gene>
<dbReference type="CDD" id="cd06222">
    <property type="entry name" value="RNase_H_like"/>
    <property type="match status" value="1"/>
</dbReference>
<dbReference type="Gene3D" id="3.30.420.10">
    <property type="entry name" value="Ribonuclease H-like superfamily/Ribonuclease H"/>
    <property type="match status" value="1"/>
</dbReference>
<dbReference type="PANTHER" id="PTHR47723">
    <property type="entry name" value="OS05G0353850 PROTEIN"/>
    <property type="match status" value="1"/>
</dbReference>
<organism evidence="2 3">
    <name type="scientific">Nelumbo nucifera</name>
    <name type="common">Sacred lotus</name>
    <dbReference type="NCBI Taxonomy" id="4432"/>
    <lineage>
        <taxon>Eukaryota</taxon>
        <taxon>Viridiplantae</taxon>
        <taxon>Streptophyta</taxon>
        <taxon>Embryophyta</taxon>
        <taxon>Tracheophyta</taxon>
        <taxon>Spermatophyta</taxon>
        <taxon>Magnoliopsida</taxon>
        <taxon>Proteales</taxon>
        <taxon>Nelumbonaceae</taxon>
        <taxon>Nelumbo</taxon>
    </lineage>
</organism>
<protein>
    <submittedName>
        <fullName evidence="3">Uncharacterized protein LOC104604082</fullName>
    </submittedName>
</protein>
<evidence type="ECO:0000259" key="1">
    <source>
        <dbReference type="PROSITE" id="PS50879"/>
    </source>
</evidence>
<reference evidence="3" key="1">
    <citation type="submission" date="2025-08" db="UniProtKB">
        <authorList>
            <consortium name="RefSeq"/>
        </authorList>
    </citation>
    <scope>IDENTIFICATION</scope>
</reference>
<proteinExistence type="predicted"/>
<dbReference type="GeneID" id="104604082"/>
<dbReference type="InterPro" id="IPR036397">
    <property type="entry name" value="RNaseH_sf"/>
</dbReference>
<dbReference type="OMA" id="WEIQHAR"/>
<name>A0A1U8AHK1_NELNU</name>
<dbReference type="SUPFAM" id="SSF53098">
    <property type="entry name" value="Ribonuclease H-like"/>
    <property type="match status" value="1"/>
</dbReference>
<evidence type="ECO:0000313" key="3">
    <source>
        <dbReference type="RefSeq" id="XP_010266615.1"/>
    </source>
</evidence>
<accession>A0A1U8AHK1</accession>
<feature type="domain" description="RNase H type-1" evidence="1">
    <location>
        <begin position="119"/>
        <end position="232"/>
    </location>
</feature>
<dbReference type="InterPro" id="IPR053151">
    <property type="entry name" value="RNase_H-like"/>
</dbReference>
<dbReference type="RefSeq" id="XP_010266615.1">
    <property type="nucleotide sequence ID" value="XM_010268313.1"/>
</dbReference>
<dbReference type="GO" id="GO:0004523">
    <property type="term" value="F:RNA-DNA hybrid ribonuclease activity"/>
    <property type="evidence" value="ECO:0007669"/>
    <property type="project" value="InterPro"/>
</dbReference>
<dbReference type="GO" id="GO:0003676">
    <property type="term" value="F:nucleic acid binding"/>
    <property type="evidence" value="ECO:0007669"/>
    <property type="project" value="InterPro"/>
</dbReference>
<dbReference type="KEGG" id="nnu:104604082"/>
<evidence type="ECO:0000313" key="2">
    <source>
        <dbReference type="Proteomes" id="UP000189703"/>
    </source>
</evidence>
<dbReference type="InterPro" id="IPR012337">
    <property type="entry name" value="RNaseH-like_sf"/>
</dbReference>
<dbReference type="InterPro" id="IPR044730">
    <property type="entry name" value="RNase_H-like_dom_plant"/>
</dbReference>
<dbReference type="AlphaFoldDB" id="A0A1U8AHK1"/>
<dbReference type="OrthoDB" id="2020720at2759"/>